<reference evidence="3" key="1">
    <citation type="journal article" date="2011" name="Appl. Environ. Microbiol.">
        <title>Genomic potential of Marinobacter aquaeolei, a biogeochemical 'opportunitroph'.</title>
        <authorList>
            <person name="Singer E."/>
            <person name="Webb E.A."/>
            <person name="Nelson W.C."/>
            <person name="Heidelberg J.F."/>
            <person name="Ivanova N."/>
            <person name="Pati A."/>
            <person name="Edwards K.J."/>
        </authorList>
    </citation>
    <scope>NUCLEOTIDE SEQUENCE [LARGE SCALE GENOMIC DNA]</scope>
    <source>
        <strain evidence="3">ATCC 700491 / DSM 11845 / VT8</strain>
    </source>
</reference>
<dbReference type="Proteomes" id="UP000000998">
    <property type="component" value="Plasmid pMAQU01"/>
</dbReference>
<proteinExistence type="predicted"/>
<sequence>MRASRNIQSPDSRTHDRGVTRKANQVNVIKMLLAVTLFIGAIMEVDMPQPKAASSIKMNLDCPLVSETRMDNQGAYSVSKQQCFWQASL</sequence>
<accession>A1U854</accession>
<name>A1U854_MARN8</name>
<keyword evidence="2" id="KW-0614">Plasmid</keyword>
<feature type="region of interest" description="Disordered" evidence="1">
    <location>
        <begin position="1"/>
        <end position="20"/>
    </location>
</feature>
<dbReference type="RefSeq" id="WP_011783180.1">
    <property type="nucleotide sequence ID" value="NC_008738.1"/>
</dbReference>
<evidence type="ECO:0000313" key="2">
    <source>
        <dbReference type="EMBL" id="ABM21173.1"/>
    </source>
</evidence>
<evidence type="ECO:0000313" key="3">
    <source>
        <dbReference type="Proteomes" id="UP000000998"/>
    </source>
</evidence>
<geneLocation type="plasmid" evidence="2 3">
    <name>pMAQU01</name>
</geneLocation>
<dbReference type="EMBL" id="CP000515">
    <property type="protein sequence ID" value="ABM21173.1"/>
    <property type="molecule type" value="Genomic_DNA"/>
</dbReference>
<gene>
    <name evidence="2" type="ordered locus">Maqu_4322</name>
</gene>
<organism evidence="2 3">
    <name type="scientific">Marinobacter nauticus (strain ATCC 700491 / DSM 11845 / VT8)</name>
    <name type="common">Marinobacter aquaeolei</name>
    <dbReference type="NCBI Taxonomy" id="351348"/>
    <lineage>
        <taxon>Bacteria</taxon>
        <taxon>Pseudomonadati</taxon>
        <taxon>Pseudomonadota</taxon>
        <taxon>Gammaproteobacteria</taxon>
        <taxon>Pseudomonadales</taxon>
        <taxon>Marinobacteraceae</taxon>
        <taxon>Marinobacter</taxon>
    </lineage>
</organism>
<dbReference type="KEGG" id="maq:Maqu_4322"/>
<feature type="compositionally biased region" description="Polar residues" evidence="1">
    <location>
        <begin position="1"/>
        <end position="11"/>
    </location>
</feature>
<evidence type="ECO:0000256" key="1">
    <source>
        <dbReference type="SAM" id="MobiDB-lite"/>
    </source>
</evidence>
<dbReference type="HOGENOM" id="CLU_2451094_0_0_6"/>
<protein>
    <submittedName>
        <fullName evidence="2">Uncharacterized protein</fullName>
    </submittedName>
</protein>
<dbReference type="AlphaFoldDB" id="A1U854"/>